<feature type="transmembrane region" description="Helical" evidence="13">
    <location>
        <begin position="222"/>
        <end position="244"/>
    </location>
</feature>
<evidence type="ECO:0000256" key="5">
    <source>
        <dbReference type="ARBA" id="ARBA00018354"/>
    </source>
</evidence>
<evidence type="ECO:0000313" key="14">
    <source>
        <dbReference type="EMBL" id="KAH3667747.1"/>
    </source>
</evidence>
<keyword evidence="6" id="KW-0813">Transport</keyword>
<evidence type="ECO:0000256" key="12">
    <source>
        <dbReference type="ARBA" id="ARBA00023316"/>
    </source>
</evidence>
<evidence type="ECO:0000256" key="6">
    <source>
        <dbReference type="ARBA" id="ARBA00022448"/>
    </source>
</evidence>
<feature type="transmembrane region" description="Helical" evidence="13">
    <location>
        <begin position="256"/>
        <end position="275"/>
    </location>
</feature>
<dbReference type="Proteomes" id="UP000769528">
    <property type="component" value="Unassembled WGS sequence"/>
</dbReference>
<dbReference type="PANTHER" id="PTHR35329">
    <property type="entry name" value="CHITIN SYNTHASE EXPORT CHAPERONE"/>
    <property type="match status" value="1"/>
</dbReference>
<evidence type="ECO:0000256" key="4">
    <source>
        <dbReference type="ARBA" id="ARBA00011864"/>
    </source>
</evidence>
<accession>A0A9P8P9F7</accession>
<evidence type="ECO:0000256" key="10">
    <source>
        <dbReference type="ARBA" id="ARBA00022989"/>
    </source>
</evidence>
<dbReference type="GO" id="GO:0006457">
    <property type="term" value="P:protein folding"/>
    <property type="evidence" value="ECO:0007669"/>
    <property type="project" value="TreeGrafter"/>
</dbReference>
<evidence type="ECO:0000256" key="9">
    <source>
        <dbReference type="ARBA" id="ARBA00022927"/>
    </source>
</evidence>
<evidence type="ECO:0000256" key="11">
    <source>
        <dbReference type="ARBA" id="ARBA00023136"/>
    </source>
</evidence>
<reference evidence="14" key="1">
    <citation type="journal article" date="2021" name="Open Biol.">
        <title>Shared evolutionary footprints suggest mitochondrial oxidative damage underlies multiple complex I losses in fungi.</title>
        <authorList>
            <person name="Schikora-Tamarit M.A."/>
            <person name="Marcet-Houben M."/>
            <person name="Nosek J."/>
            <person name="Gabaldon T."/>
        </authorList>
    </citation>
    <scope>NUCLEOTIDE SEQUENCE</scope>
    <source>
        <strain evidence="14">CBS6341</strain>
    </source>
</reference>
<dbReference type="InterPro" id="IPR022057">
    <property type="entry name" value="Chs7"/>
</dbReference>
<name>A0A9P8P9F7_9ASCO</name>
<evidence type="ECO:0000256" key="3">
    <source>
        <dbReference type="ARBA" id="ARBA00009274"/>
    </source>
</evidence>
<sequence>MAFGDFNAICNQTALPLCQVVSEAGGITYKYINDGILPVCYARSIEVANTVIFEIGNAFVNIGALVFLIIIIYNIRSKYTAIGRLEMLFYYHIITALVICTLVVDCGVSPPGSSSYPWFVALQLALASGSCWCLMVCGLLGFRLWEDGTSRSLWFLRISSFLAGALTFVIAILTFKDFIKNGTMNRTNTLGLFIVAYIFNAVFLVVYIVLQVILTLAIIKNYWVLGVIGLSITSFVIGQIFLYVLSKNICEGVKHYLDGLFFASLCNLFSVMMVYKFWDMTTDDDLEFSISINRNGEISYEK</sequence>
<dbReference type="EMBL" id="JAEUBF010001380">
    <property type="protein sequence ID" value="KAH3667747.1"/>
    <property type="molecule type" value="Genomic_DNA"/>
</dbReference>
<keyword evidence="12" id="KW-0961">Cell wall biogenesis/degradation</keyword>
<dbReference type="GO" id="GO:0015031">
    <property type="term" value="P:protein transport"/>
    <property type="evidence" value="ECO:0007669"/>
    <property type="project" value="UniProtKB-KW"/>
</dbReference>
<keyword evidence="8" id="KW-0256">Endoplasmic reticulum</keyword>
<dbReference type="PANTHER" id="PTHR35329:SF2">
    <property type="entry name" value="CHITIN SYNTHASE EXPORT CHAPERONE"/>
    <property type="match status" value="1"/>
</dbReference>
<dbReference type="Pfam" id="PF12271">
    <property type="entry name" value="Chs7"/>
    <property type="match status" value="1"/>
</dbReference>
<dbReference type="OrthoDB" id="2189463at2759"/>
<keyword evidence="7 13" id="KW-0812">Transmembrane</keyword>
<feature type="transmembrane region" description="Helical" evidence="13">
    <location>
        <begin position="87"/>
        <end position="104"/>
    </location>
</feature>
<organism evidence="14 15">
    <name type="scientific">Wickerhamomyces mucosus</name>
    <dbReference type="NCBI Taxonomy" id="1378264"/>
    <lineage>
        <taxon>Eukaryota</taxon>
        <taxon>Fungi</taxon>
        <taxon>Dikarya</taxon>
        <taxon>Ascomycota</taxon>
        <taxon>Saccharomycotina</taxon>
        <taxon>Saccharomycetes</taxon>
        <taxon>Phaffomycetales</taxon>
        <taxon>Wickerhamomycetaceae</taxon>
        <taxon>Wickerhamomyces</taxon>
    </lineage>
</organism>
<feature type="transmembrane region" description="Helical" evidence="13">
    <location>
        <begin position="58"/>
        <end position="75"/>
    </location>
</feature>
<evidence type="ECO:0000313" key="15">
    <source>
        <dbReference type="Proteomes" id="UP000769528"/>
    </source>
</evidence>
<proteinExistence type="inferred from homology"/>
<comment type="subcellular location">
    <subcellularLocation>
        <location evidence="2">Endoplasmic reticulum membrane</location>
        <topology evidence="2">Multi-pass membrane protein</topology>
    </subcellularLocation>
</comment>
<reference evidence="14" key="2">
    <citation type="submission" date="2021-01" db="EMBL/GenBank/DDBJ databases">
        <authorList>
            <person name="Schikora-Tamarit M.A."/>
        </authorList>
    </citation>
    <scope>NUCLEOTIDE SEQUENCE</scope>
    <source>
        <strain evidence="14">CBS6341</strain>
    </source>
</reference>
<dbReference type="AlphaFoldDB" id="A0A9P8P9F7"/>
<dbReference type="GO" id="GO:0005789">
    <property type="term" value="C:endoplasmic reticulum membrane"/>
    <property type="evidence" value="ECO:0007669"/>
    <property type="project" value="UniProtKB-SubCell"/>
</dbReference>
<feature type="transmembrane region" description="Helical" evidence="13">
    <location>
        <begin position="116"/>
        <end position="142"/>
    </location>
</feature>
<comment type="similarity">
    <text evidence="3">Belongs to the CHS7 family.</text>
</comment>
<protein>
    <recommendedName>
        <fullName evidence="5">Chitin synthase export chaperone</fullName>
    </recommendedName>
</protein>
<evidence type="ECO:0000256" key="1">
    <source>
        <dbReference type="ARBA" id="ARBA00002732"/>
    </source>
</evidence>
<evidence type="ECO:0000256" key="13">
    <source>
        <dbReference type="SAM" id="Phobius"/>
    </source>
</evidence>
<comment type="caution">
    <text evidence="14">The sequence shown here is derived from an EMBL/GenBank/DDBJ whole genome shotgun (WGS) entry which is preliminary data.</text>
</comment>
<keyword evidence="11 13" id="KW-0472">Membrane</keyword>
<feature type="transmembrane region" description="Helical" evidence="13">
    <location>
        <begin position="190"/>
        <end position="210"/>
    </location>
</feature>
<dbReference type="GO" id="GO:0071555">
    <property type="term" value="P:cell wall organization"/>
    <property type="evidence" value="ECO:0007669"/>
    <property type="project" value="UniProtKB-KW"/>
</dbReference>
<evidence type="ECO:0000256" key="7">
    <source>
        <dbReference type="ARBA" id="ARBA00022692"/>
    </source>
</evidence>
<keyword evidence="15" id="KW-1185">Reference proteome</keyword>
<keyword evidence="10 13" id="KW-1133">Transmembrane helix</keyword>
<evidence type="ECO:0000256" key="2">
    <source>
        <dbReference type="ARBA" id="ARBA00004477"/>
    </source>
</evidence>
<keyword evidence="9" id="KW-0653">Protein transport</keyword>
<comment type="subunit">
    <text evidence="4">Interacts with CHS3.</text>
</comment>
<evidence type="ECO:0000256" key="8">
    <source>
        <dbReference type="ARBA" id="ARBA00022824"/>
    </source>
</evidence>
<comment type="function">
    <text evidence="1">Chaperone required for the export of the chitin synthase CHS3 from the endoplasmic reticulum.</text>
</comment>
<feature type="transmembrane region" description="Helical" evidence="13">
    <location>
        <begin position="154"/>
        <end position="175"/>
    </location>
</feature>
<dbReference type="GO" id="GO:0051082">
    <property type="term" value="F:unfolded protein binding"/>
    <property type="evidence" value="ECO:0007669"/>
    <property type="project" value="TreeGrafter"/>
</dbReference>
<gene>
    <name evidence="14" type="ORF">WICMUC_005279</name>
</gene>